<evidence type="ECO:0000313" key="1">
    <source>
        <dbReference type="EMBL" id="KIK26050.1"/>
    </source>
</evidence>
<keyword evidence="2" id="KW-1185">Reference proteome</keyword>
<evidence type="ECO:0000313" key="2">
    <source>
        <dbReference type="Proteomes" id="UP000054018"/>
    </source>
</evidence>
<dbReference type="HOGENOM" id="CLU_2074089_0_0_1"/>
<dbReference type="Proteomes" id="UP000054018">
    <property type="component" value="Unassembled WGS sequence"/>
</dbReference>
<reference evidence="1 2" key="1">
    <citation type="submission" date="2014-04" db="EMBL/GenBank/DDBJ databases">
        <authorList>
            <consortium name="DOE Joint Genome Institute"/>
            <person name="Kuo A."/>
            <person name="Kohler A."/>
            <person name="Costa M.D."/>
            <person name="Nagy L.G."/>
            <person name="Floudas D."/>
            <person name="Copeland A."/>
            <person name="Barry K.W."/>
            <person name="Cichocki N."/>
            <person name="Veneault-Fourrey C."/>
            <person name="LaButti K."/>
            <person name="Lindquist E.A."/>
            <person name="Lipzen A."/>
            <person name="Lundell T."/>
            <person name="Morin E."/>
            <person name="Murat C."/>
            <person name="Sun H."/>
            <person name="Tunlid A."/>
            <person name="Henrissat B."/>
            <person name="Grigoriev I.V."/>
            <person name="Hibbett D.S."/>
            <person name="Martin F."/>
            <person name="Nordberg H.P."/>
            <person name="Cantor M.N."/>
            <person name="Hua S.X."/>
        </authorList>
    </citation>
    <scope>NUCLEOTIDE SEQUENCE [LARGE SCALE GENOMIC DNA]</scope>
    <source>
        <strain evidence="1 2">441</strain>
    </source>
</reference>
<protein>
    <submittedName>
        <fullName evidence="1">Unplaced genomic scaffold scaffold_20, whole genome shotgun sequence</fullName>
    </submittedName>
</protein>
<reference evidence="2" key="2">
    <citation type="submission" date="2015-01" db="EMBL/GenBank/DDBJ databases">
        <title>Evolutionary Origins and Diversification of the Mycorrhizal Mutualists.</title>
        <authorList>
            <consortium name="DOE Joint Genome Institute"/>
            <consortium name="Mycorrhizal Genomics Consortium"/>
            <person name="Kohler A."/>
            <person name="Kuo A."/>
            <person name="Nagy L.G."/>
            <person name="Floudas D."/>
            <person name="Copeland A."/>
            <person name="Barry K.W."/>
            <person name="Cichocki N."/>
            <person name="Veneault-Fourrey C."/>
            <person name="LaButti K."/>
            <person name="Lindquist E.A."/>
            <person name="Lipzen A."/>
            <person name="Lundell T."/>
            <person name="Morin E."/>
            <person name="Murat C."/>
            <person name="Riley R."/>
            <person name="Ohm R."/>
            <person name="Sun H."/>
            <person name="Tunlid A."/>
            <person name="Henrissat B."/>
            <person name="Grigoriev I.V."/>
            <person name="Hibbett D.S."/>
            <person name="Martin F."/>
        </authorList>
    </citation>
    <scope>NUCLEOTIDE SEQUENCE [LARGE SCALE GENOMIC DNA]</scope>
    <source>
        <strain evidence="2">441</strain>
    </source>
</reference>
<organism evidence="1 2">
    <name type="scientific">Pisolithus microcarpus 441</name>
    <dbReference type="NCBI Taxonomy" id="765257"/>
    <lineage>
        <taxon>Eukaryota</taxon>
        <taxon>Fungi</taxon>
        <taxon>Dikarya</taxon>
        <taxon>Basidiomycota</taxon>
        <taxon>Agaricomycotina</taxon>
        <taxon>Agaricomycetes</taxon>
        <taxon>Agaricomycetidae</taxon>
        <taxon>Boletales</taxon>
        <taxon>Sclerodermatineae</taxon>
        <taxon>Pisolithaceae</taxon>
        <taxon>Pisolithus</taxon>
    </lineage>
</organism>
<sequence length="118" mass="13142">MVASLFIDGTGIGPQPIVGYKWLWIDTCQIPGRAPNPHKPTSGARPVHNCGRYAEKRGKACEKTPIIYPMLQSLQTTLGTLDPKQRHSRCGQRQNMPAYVVCESQELQLRTGKPNNNK</sequence>
<gene>
    <name evidence="1" type="ORF">PISMIDRAFT_317516</name>
</gene>
<dbReference type="AlphaFoldDB" id="A0A0C9YM53"/>
<name>A0A0C9YM53_9AGAM</name>
<accession>A0A0C9YM53</accession>
<proteinExistence type="predicted"/>
<dbReference type="EMBL" id="KN833704">
    <property type="protein sequence ID" value="KIK26050.1"/>
    <property type="molecule type" value="Genomic_DNA"/>
</dbReference>